<keyword evidence="6" id="KW-0560">Oxidoreductase</keyword>
<feature type="domain" description="Dihydroorotate dehydrogenase catalytic" evidence="7">
    <location>
        <begin position="81"/>
        <end position="319"/>
    </location>
</feature>
<evidence type="ECO:0000256" key="3">
    <source>
        <dbReference type="ARBA" id="ARBA00022630"/>
    </source>
</evidence>
<dbReference type="Gene3D" id="3.20.20.70">
    <property type="entry name" value="Aldolase class I"/>
    <property type="match status" value="1"/>
</dbReference>
<keyword evidence="9" id="KW-1185">Reference proteome</keyword>
<evidence type="ECO:0000256" key="5">
    <source>
        <dbReference type="ARBA" id="ARBA00022975"/>
    </source>
</evidence>
<keyword evidence="5" id="KW-0665">Pyrimidine biosynthesis</keyword>
<reference evidence="8 9" key="1">
    <citation type="journal article" date="2016" name="Mol. Biol. Evol.">
        <title>Comparative Genomics of Early-Diverging Mushroom-Forming Fungi Provides Insights into the Origins of Lignocellulose Decay Capabilities.</title>
        <authorList>
            <person name="Nagy L.G."/>
            <person name="Riley R."/>
            <person name="Tritt A."/>
            <person name="Adam C."/>
            <person name="Daum C."/>
            <person name="Floudas D."/>
            <person name="Sun H."/>
            <person name="Yadav J.S."/>
            <person name="Pangilinan J."/>
            <person name="Larsson K.H."/>
            <person name="Matsuura K."/>
            <person name="Barry K."/>
            <person name="Labutti K."/>
            <person name="Kuo R."/>
            <person name="Ohm R.A."/>
            <person name="Bhattacharya S.S."/>
            <person name="Shirouzu T."/>
            <person name="Yoshinaga Y."/>
            <person name="Martin F.M."/>
            <person name="Grigoriev I.V."/>
            <person name="Hibbett D.S."/>
        </authorList>
    </citation>
    <scope>NUCLEOTIDE SEQUENCE [LARGE SCALE GENOMIC DNA]</scope>
    <source>
        <strain evidence="8 9">HHB12029</strain>
    </source>
</reference>
<dbReference type="PANTHER" id="PTHR48109">
    <property type="entry name" value="DIHYDROOROTATE DEHYDROGENASE (QUINONE), MITOCHONDRIAL-RELATED"/>
    <property type="match status" value="1"/>
</dbReference>
<dbReference type="GO" id="GO:0006221">
    <property type="term" value="P:pyrimidine nucleotide biosynthetic process"/>
    <property type="evidence" value="ECO:0007669"/>
    <property type="project" value="UniProtKB-KW"/>
</dbReference>
<dbReference type="Proteomes" id="UP000077266">
    <property type="component" value="Unassembled WGS sequence"/>
</dbReference>
<dbReference type="PANTHER" id="PTHR48109:SF1">
    <property type="entry name" value="DIHYDROOROTATE DEHYDROGENASE (FUMARATE)"/>
    <property type="match status" value="1"/>
</dbReference>
<evidence type="ECO:0000259" key="7">
    <source>
        <dbReference type="Pfam" id="PF01180"/>
    </source>
</evidence>
<dbReference type="AlphaFoldDB" id="A0A166AFZ8"/>
<evidence type="ECO:0000256" key="2">
    <source>
        <dbReference type="ARBA" id="ARBA00004725"/>
    </source>
</evidence>
<keyword evidence="3" id="KW-0285">Flavoprotein</keyword>
<dbReference type="OrthoDB" id="14784at2759"/>
<dbReference type="GO" id="GO:0006207">
    <property type="term" value="P:'de novo' pyrimidine nucleobase biosynthetic process"/>
    <property type="evidence" value="ECO:0007669"/>
    <property type="project" value="TreeGrafter"/>
</dbReference>
<dbReference type="GO" id="GO:0004152">
    <property type="term" value="F:dihydroorotate dehydrogenase activity"/>
    <property type="evidence" value="ECO:0007669"/>
    <property type="project" value="TreeGrafter"/>
</dbReference>
<dbReference type="InterPro" id="IPR013785">
    <property type="entry name" value="Aldolase_TIM"/>
</dbReference>
<dbReference type="Pfam" id="PF01180">
    <property type="entry name" value="DHO_dh"/>
    <property type="match status" value="1"/>
</dbReference>
<dbReference type="STRING" id="1314781.A0A166AFZ8"/>
<sequence>MARRRVAFDPPLLNTSSAFSSTLEQLSALYHSPSTGAVTTRTALLNEGFRERPLEHQHLFFQAPLSDPLTPGDVPSTSARNDVSAMNTYGYSPYPLAFYLSAIELLVPDPATQRKPFIISVAGPPEDVAASIEKISRFGEEKGLHLLAEINLSCPNISGTAPAGYSPASIWAYLAALPETSARVPVGLKVPPYTYAEQMRELIHALEMRPDAISFLTATNTLGNCLYLPPGGAATLPEGLEAYLYGALSGPMIHPLALGNVFSLRNMLNETPSLSDVAIIGAGGVVDHDSFMRMRQAGADAVGVATALGWKGVEGFENILGWSR</sequence>
<accession>A0A166AFZ8</accession>
<dbReference type="SUPFAM" id="SSF51395">
    <property type="entry name" value="FMN-linked oxidoreductases"/>
    <property type="match status" value="1"/>
</dbReference>
<dbReference type="GO" id="GO:0005737">
    <property type="term" value="C:cytoplasm"/>
    <property type="evidence" value="ECO:0007669"/>
    <property type="project" value="InterPro"/>
</dbReference>
<name>A0A166AFZ8_EXIGL</name>
<comment type="cofactor">
    <cofactor evidence="1">
        <name>FMN</name>
        <dbReference type="ChEBI" id="CHEBI:58210"/>
    </cofactor>
</comment>
<gene>
    <name evidence="8" type="ORF">EXIGLDRAFT_648237</name>
</gene>
<evidence type="ECO:0000313" key="8">
    <source>
        <dbReference type="EMBL" id="KZV91519.1"/>
    </source>
</evidence>
<dbReference type="InterPro" id="IPR005720">
    <property type="entry name" value="Dihydroorotate_DH_cat"/>
</dbReference>
<dbReference type="InParanoid" id="A0A166AFZ8"/>
<dbReference type="EMBL" id="KV426026">
    <property type="protein sequence ID" value="KZV91519.1"/>
    <property type="molecule type" value="Genomic_DNA"/>
</dbReference>
<dbReference type="InterPro" id="IPR023359">
    <property type="entry name" value="Dihydro_DH_chainA_dom2"/>
</dbReference>
<evidence type="ECO:0000256" key="4">
    <source>
        <dbReference type="ARBA" id="ARBA00022643"/>
    </source>
</evidence>
<proteinExistence type="predicted"/>
<keyword evidence="4" id="KW-0288">FMN</keyword>
<dbReference type="Gene3D" id="2.30.26.10">
    <property type="entry name" value="Dihydroorotate Dehydrogenase A, chain A, domain 2"/>
    <property type="match status" value="1"/>
</dbReference>
<evidence type="ECO:0000256" key="1">
    <source>
        <dbReference type="ARBA" id="ARBA00001917"/>
    </source>
</evidence>
<comment type="pathway">
    <text evidence="2">Pyrimidine metabolism; UMP biosynthesis via de novo pathway.</text>
</comment>
<evidence type="ECO:0000256" key="6">
    <source>
        <dbReference type="ARBA" id="ARBA00023002"/>
    </source>
</evidence>
<evidence type="ECO:0000313" key="9">
    <source>
        <dbReference type="Proteomes" id="UP000077266"/>
    </source>
</evidence>
<organism evidence="8 9">
    <name type="scientific">Exidia glandulosa HHB12029</name>
    <dbReference type="NCBI Taxonomy" id="1314781"/>
    <lineage>
        <taxon>Eukaryota</taxon>
        <taxon>Fungi</taxon>
        <taxon>Dikarya</taxon>
        <taxon>Basidiomycota</taxon>
        <taxon>Agaricomycotina</taxon>
        <taxon>Agaricomycetes</taxon>
        <taxon>Auriculariales</taxon>
        <taxon>Exidiaceae</taxon>
        <taxon>Exidia</taxon>
    </lineage>
</organism>
<protein>
    <submittedName>
        <fullName evidence="8">FMN-linked oxidoreductase</fullName>
    </submittedName>
</protein>
<dbReference type="InterPro" id="IPR050074">
    <property type="entry name" value="DHO_dehydrogenase"/>
</dbReference>